<evidence type="ECO:0000313" key="4">
    <source>
        <dbReference type="WBParaSite" id="PSAMB.scaffold1035size36881.g10525.t1"/>
    </source>
</evidence>
<evidence type="ECO:0000256" key="2">
    <source>
        <dbReference type="SAM" id="MobiDB-lite"/>
    </source>
</evidence>
<accession>A0A914UI65</accession>
<proteinExistence type="predicted"/>
<protein>
    <submittedName>
        <fullName evidence="4">Uncharacterized protein</fullName>
    </submittedName>
</protein>
<reference evidence="4" key="1">
    <citation type="submission" date="2022-11" db="UniProtKB">
        <authorList>
            <consortium name="WormBaseParasite"/>
        </authorList>
    </citation>
    <scope>IDENTIFICATION</scope>
</reference>
<dbReference type="WBParaSite" id="PSAMB.scaffold1035size36881.g10525.t1">
    <property type="protein sequence ID" value="PSAMB.scaffold1035size36881.g10525.t1"/>
    <property type="gene ID" value="PSAMB.scaffold1035size36881.g10525"/>
</dbReference>
<feature type="coiled-coil region" evidence="1">
    <location>
        <begin position="130"/>
        <end position="161"/>
    </location>
</feature>
<dbReference type="AlphaFoldDB" id="A0A914UI65"/>
<feature type="compositionally biased region" description="Polar residues" evidence="2">
    <location>
        <begin position="1"/>
        <end position="13"/>
    </location>
</feature>
<feature type="region of interest" description="Disordered" evidence="2">
    <location>
        <begin position="1"/>
        <end position="45"/>
    </location>
</feature>
<evidence type="ECO:0000256" key="1">
    <source>
        <dbReference type="SAM" id="Coils"/>
    </source>
</evidence>
<name>A0A914UI65_9BILA</name>
<keyword evidence="3" id="KW-1185">Reference proteome</keyword>
<sequence>MASQHSGATTNNGKIRITYLPTEPTTSSNNVLIQIPSSSSSGSDLRQVIGTKRRATIEGPPTSTFVNGAPMANKRPTYQVGQDQLSAGDANLASRLQTVITKLAASEERREKQDVERRLQMRETLRVEAVRSLEERGAKLLAEKRELEDRLRRAENRLKEDCSPSPSSSSLVSAPSSENDFLRADLVVLKTTVDAVKKHFESKLEQLTATCETTKKAAADLSKRLPL</sequence>
<evidence type="ECO:0000313" key="3">
    <source>
        <dbReference type="Proteomes" id="UP000887566"/>
    </source>
</evidence>
<feature type="compositionally biased region" description="Polar residues" evidence="2">
    <location>
        <begin position="23"/>
        <end position="36"/>
    </location>
</feature>
<keyword evidence="1" id="KW-0175">Coiled coil</keyword>
<dbReference type="Proteomes" id="UP000887566">
    <property type="component" value="Unplaced"/>
</dbReference>
<organism evidence="3 4">
    <name type="scientific">Plectus sambesii</name>
    <dbReference type="NCBI Taxonomy" id="2011161"/>
    <lineage>
        <taxon>Eukaryota</taxon>
        <taxon>Metazoa</taxon>
        <taxon>Ecdysozoa</taxon>
        <taxon>Nematoda</taxon>
        <taxon>Chromadorea</taxon>
        <taxon>Plectida</taxon>
        <taxon>Plectina</taxon>
        <taxon>Plectoidea</taxon>
        <taxon>Plectidae</taxon>
        <taxon>Plectus</taxon>
    </lineage>
</organism>
<feature type="coiled-coil region" evidence="1">
    <location>
        <begin position="197"/>
        <end position="224"/>
    </location>
</feature>